<dbReference type="Pfam" id="PF00015">
    <property type="entry name" value="MCPsignal"/>
    <property type="match status" value="1"/>
</dbReference>
<dbReference type="Gene3D" id="1.10.287.950">
    <property type="entry name" value="Methyl-accepting chemotaxis protein"/>
    <property type="match status" value="1"/>
</dbReference>
<dbReference type="AlphaFoldDB" id="A0A923I222"/>
<evidence type="ECO:0000256" key="11">
    <source>
        <dbReference type="SAM" id="Phobius"/>
    </source>
</evidence>
<dbReference type="RefSeq" id="WP_186880165.1">
    <property type="nucleotide sequence ID" value="NZ_JACOGG010000003.1"/>
</dbReference>
<dbReference type="PROSITE" id="PS50112">
    <property type="entry name" value="PAS"/>
    <property type="match status" value="1"/>
</dbReference>
<dbReference type="CDD" id="cd11386">
    <property type="entry name" value="MCP_signal"/>
    <property type="match status" value="1"/>
</dbReference>
<dbReference type="GO" id="GO:0052131">
    <property type="term" value="P:positive aerotaxis"/>
    <property type="evidence" value="ECO:0007669"/>
    <property type="project" value="UniProtKB-ARBA"/>
</dbReference>
<keyword evidence="3" id="KW-0488">Methylation</keyword>
<dbReference type="NCBIfam" id="TIGR00229">
    <property type="entry name" value="sensory_box"/>
    <property type="match status" value="1"/>
</dbReference>
<evidence type="ECO:0000256" key="7">
    <source>
        <dbReference type="ARBA" id="ARBA00022989"/>
    </source>
</evidence>
<dbReference type="GO" id="GO:0005886">
    <property type="term" value="C:plasma membrane"/>
    <property type="evidence" value="ECO:0007669"/>
    <property type="project" value="UniProtKB-SubCell"/>
</dbReference>
<gene>
    <name evidence="15" type="ORF">H8K47_04215</name>
</gene>
<keyword evidence="16" id="KW-1185">Reference proteome</keyword>
<name>A0A923I222_9BURK</name>
<evidence type="ECO:0000259" key="14">
    <source>
        <dbReference type="PROSITE" id="PS50885"/>
    </source>
</evidence>
<feature type="domain" description="HAMP" evidence="14">
    <location>
        <begin position="214"/>
        <end position="266"/>
    </location>
</feature>
<dbReference type="Proteomes" id="UP000612361">
    <property type="component" value="Unassembled WGS sequence"/>
</dbReference>
<dbReference type="SMART" id="SM00283">
    <property type="entry name" value="MA"/>
    <property type="match status" value="1"/>
</dbReference>
<dbReference type="FunFam" id="3.30.450.20:FF:000046">
    <property type="entry name" value="Aerotaxis sensor receptor"/>
    <property type="match status" value="1"/>
</dbReference>
<evidence type="ECO:0000256" key="2">
    <source>
        <dbReference type="ARBA" id="ARBA00022475"/>
    </source>
</evidence>
<dbReference type="SMART" id="SM00304">
    <property type="entry name" value="HAMP"/>
    <property type="match status" value="1"/>
</dbReference>
<dbReference type="PROSITE" id="PS50885">
    <property type="entry name" value="HAMP"/>
    <property type="match status" value="1"/>
</dbReference>
<dbReference type="PANTHER" id="PTHR43531">
    <property type="entry name" value="PROTEIN ICFG"/>
    <property type="match status" value="1"/>
</dbReference>
<keyword evidence="10" id="KW-0807">Transducer</keyword>
<feature type="transmembrane region" description="Helical" evidence="11">
    <location>
        <begin position="168"/>
        <end position="188"/>
    </location>
</feature>
<sequence>MSSQRPVTKREYVLSEGETIVSKTDLAGNITYANDDFVRVSGFTMDELMGAPQNIVRHPDMPAAAFADFWRTLKSGKAWNGLVKNRCKNGDYYWVETTAAPLVKNGKVVGYTSIRVKPERQQIRAAESAYKALQRGDPGLSVREGCVVRHSAAATLRNWLDLSVRDKLVLYCVLTTLILVLTAILPAAAVSQHALWAAALGAVLAALFCRNLYRSIAEPLHQLEAHIHAMSSGDLSLRITVSDNNEISEAVQSLRVLQTNIKLLIGQIKQSTGHVNAVAVEIAECSYELSAHTESQKSALDETTSSMDELTSTVQHNADNSTAANTVVMSSALVAEQGGQAVGNVVQTMGAIKTSSGKIADIIGVIDSIAFQTNILALNAAVEAARAGEQGRGFAVVASEVRTLAQRSANAAKEIKTLITDSVNQVEMGARLVDDAGKTMDGLVSGVRQVAQIMQEFSIASQEQSAQIGQLNQAVLQIDDMTQQNTLLVDEAASSAESLRRQAGLLAELVNSFKLVPNGELTATAQVRLASVNTAGSVQITAEHTAARPALQRSA</sequence>
<keyword evidence="5" id="KW-0997">Cell inner membrane</keyword>
<keyword evidence="8 11" id="KW-0472">Membrane</keyword>
<feature type="domain" description="Methyl-accepting transducer" evidence="12">
    <location>
        <begin position="271"/>
        <end position="500"/>
    </location>
</feature>
<keyword evidence="7 11" id="KW-1133">Transmembrane helix</keyword>
<dbReference type="CDD" id="cd06225">
    <property type="entry name" value="HAMP"/>
    <property type="match status" value="1"/>
</dbReference>
<evidence type="ECO:0000256" key="1">
    <source>
        <dbReference type="ARBA" id="ARBA00004429"/>
    </source>
</evidence>
<dbReference type="CDD" id="cd00130">
    <property type="entry name" value="PAS"/>
    <property type="match status" value="1"/>
</dbReference>
<reference evidence="15" key="1">
    <citation type="submission" date="2020-08" db="EMBL/GenBank/DDBJ databases">
        <title>Novel species isolated from subtropical streams in China.</title>
        <authorList>
            <person name="Lu H."/>
        </authorList>
    </citation>
    <scope>NUCLEOTIDE SEQUENCE</scope>
    <source>
        <strain evidence="15">CY7W</strain>
    </source>
</reference>
<dbReference type="SUPFAM" id="SSF58104">
    <property type="entry name" value="Methyl-accepting chemotaxis protein (MCP) signaling domain"/>
    <property type="match status" value="1"/>
</dbReference>
<evidence type="ECO:0000256" key="5">
    <source>
        <dbReference type="ARBA" id="ARBA00022519"/>
    </source>
</evidence>
<dbReference type="GO" id="GO:0004888">
    <property type="term" value="F:transmembrane signaling receptor activity"/>
    <property type="evidence" value="ECO:0007669"/>
    <property type="project" value="TreeGrafter"/>
</dbReference>
<protein>
    <submittedName>
        <fullName evidence="15">PAS domain-containing protein</fullName>
    </submittedName>
</protein>
<feature type="transmembrane region" description="Helical" evidence="11">
    <location>
        <begin position="194"/>
        <end position="213"/>
    </location>
</feature>
<evidence type="ECO:0000256" key="10">
    <source>
        <dbReference type="PROSITE-ProRule" id="PRU00284"/>
    </source>
</evidence>
<dbReference type="InterPro" id="IPR004089">
    <property type="entry name" value="MCPsignal_dom"/>
</dbReference>
<proteinExistence type="inferred from homology"/>
<dbReference type="Pfam" id="PF00672">
    <property type="entry name" value="HAMP"/>
    <property type="match status" value="1"/>
</dbReference>
<evidence type="ECO:0000256" key="3">
    <source>
        <dbReference type="ARBA" id="ARBA00022481"/>
    </source>
</evidence>
<evidence type="ECO:0000313" key="16">
    <source>
        <dbReference type="Proteomes" id="UP000612361"/>
    </source>
</evidence>
<dbReference type="GO" id="GO:0007165">
    <property type="term" value="P:signal transduction"/>
    <property type="evidence" value="ECO:0007669"/>
    <property type="project" value="UniProtKB-KW"/>
</dbReference>
<dbReference type="PROSITE" id="PS50111">
    <property type="entry name" value="CHEMOTAXIS_TRANSDUC_2"/>
    <property type="match status" value="1"/>
</dbReference>
<dbReference type="Pfam" id="PF08447">
    <property type="entry name" value="PAS_3"/>
    <property type="match status" value="1"/>
</dbReference>
<dbReference type="InterPro" id="IPR003660">
    <property type="entry name" value="HAMP_dom"/>
</dbReference>
<evidence type="ECO:0000256" key="6">
    <source>
        <dbReference type="ARBA" id="ARBA00022692"/>
    </source>
</evidence>
<evidence type="ECO:0000256" key="9">
    <source>
        <dbReference type="ARBA" id="ARBA00029447"/>
    </source>
</evidence>
<comment type="subcellular location">
    <subcellularLocation>
        <location evidence="1">Cell inner membrane</location>
        <topology evidence="1">Multi-pass membrane protein</topology>
    </subcellularLocation>
</comment>
<comment type="similarity">
    <text evidence="9">Belongs to the methyl-accepting chemotaxis (MCP) protein family.</text>
</comment>
<dbReference type="PANTHER" id="PTHR43531:SF14">
    <property type="entry name" value="METHYL-ACCEPTING CHEMOTAXIS PROTEIN I-RELATED"/>
    <property type="match status" value="1"/>
</dbReference>
<dbReference type="SUPFAM" id="SSF55785">
    <property type="entry name" value="PYP-like sensor domain (PAS domain)"/>
    <property type="match status" value="1"/>
</dbReference>
<keyword evidence="6 11" id="KW-0812">Transmembrane</keyword>
<evidence type="ECO:0000259" key="13">
    <source>
        <dbReference type="PROSITE" id="PS50112"/>
    </source>
</evidence>
<comment type="caution">
    <text evidence="15">The sequence shown here is derived from an EMBL/GenBank/DDBJ whole genome shotgun (WGS) entry which is preliminary data.</text>
</comment>
<keyword evidence="4" id="KW-0145">Chemotaxis</keyword>
<dbReference type="FunFam" id="1.10.287.950:FF:000001">
    <property type="entry name" value="Methyl-accepting chemotaxis sensory transducer"/>
    <property type="match status" value="1"/>
</dbReference>
<feature type="domain" description="PAS" evidence="13">
    <location>
        <begin position="25"/>
        <end position="50"/>
    </location>
</feature>
<accession>A0A923I222</accession>
<keyword evidence="2" id="KW-1003">Cell membrane</keyword>
<evidence type="ECO:0000259" key="12">
    <source>
        <dbReference type="PROSITE" id="PS50111"/>
    </source>
</evidence>
<evidence type="ECO:0000256" key="4">
    <source>
        <dbReference type="ARBA" id="ARBA00022500"/>
    </source>
</evidence>
<dbReference type="EMBL" id="JACOGG010000003">
    <property type="protein sequence ID" value="MBC3934554.1"/>
    <property type="molecule type" value="Genomic_DNA"/>
</dbReference>
<evidence type="ECO:0000313" key="15">
    <source>
        <dbReference type="EMBL" id="MBC3934554.1"/>
    </source>
</evidence>
<evidence type="ECO:0000256" key="8">
    <source>
        <dbReference type="ARBA" id="ARBA00023136"/>
    </source>
</evidence>
<dbReference type="InterPro" id="IPR000014">
    <property type="entry name" value="PAS"/>
</dbReference>
<dbReference type="Gene3D" id="3.30.450.20">
    <property type="entry name" value="PAS domain"/>
    <property type="match status" value="1"/>
</dbReference>
<dbReference type="InterPro" id="IPR051310">
    <property type="entry name" value="MCP_chemotaxis"/>
</dbReference>
<dbReference type="InterPro" id="IPR013655">
    <property type="entry name" value="PAS_fold_3"/>
</dbReference>
<organism evidence="15 16">
    <name type="scientific">Undibacterium rugosum</name>
    <dbReference type="NCBI Taxonomy" id="2762291"/>
    <lineage>
        <taxon>Bacteria</taxon>
        <taxon>Pseudomonadati</taxon>
        <taxon>Pseudomonadota</taxon>
        <taxon>Betaproteobacteria</taxon>
        <taxon>Burkholderiales</taxon>
        <taxon>Oxalobacteraceae</taxon>
        <taxon>Undibacterium</taxon>
    </lineage>
</organism>
<dbReference type="InterPro" id="IPR035965">
    <property type="entry name" value="PAS-like_dom_sf"/>
</dbReference>